<accession>A0AAV1URQ6</accession>
<comment type="caution">
    <text evidence="1">The sequence shown here is derived from an EMBL/GenBank/DDBJ whole genome shotgun (WGS) entry which is preliminary data.</text>
</comment>
<dbReference type="AlphaFoldDB" id="A0AAV1URQ6"/>
<dbReference type="EMBL" id="CAKLBY020000227">
    <property type="protein sequence ID" value="CAK7937474.1"/>
    <property type="molecule type" value="Genomic_DNA"/>
</dbReference>
<sequence length="73" mass="7944">MDSIRRGPSATSVSVTNGGKKTARNALEGYGFAVRLQTFQATTSVKPRYVNTAFARGDAEEHVRSQDTIKLKV</sequence>
<name>A0AAV1URQ6_9STRA</name>
<gene>
    <name evidence="1" type="ORF">PM001_LOCUS22624</name>
</gene>
<proteinExistence type="predicted"/>
<reference evidence="1" key="1">
    <citation type="submission" date="2024-01" db="EMBL/GenBank/DDBJ databases">
        <authorList>
            <person name="Webb A."/>
        </authorList>
    </citation>
    <scope>NUCLEOTIDE SEQUENCE</scope>
    <source>
        <strain evidence="1">Pm1</strain>
    </source>
</reference>
<dbReference type="Proteomes" id="UP001162060">
    <property type="component" value="Unassembled WGS sequence"/>
</dbReference>
<evidence type="ECO:0000313" key="2">
    <source>
        <dbReference type="Proteomes" id="UP001162060"/>
    </source>
</evidence>
<organism evidence="1 2">
    <name type="scientific">Peronospora matthiolae</name>
    <dbReference type="NCBI Taxonomy" id="2874970"/>
    <lineage>
        <taxon>Eukaryota</taxon>
        <taxon>Sar</taxon>
        <taxon>Stramenopiles</taxon>
        <taxon>Oomycota</taxon>
        <taxon>Peronosporomycetes</taxon>
        <taxon>Peronosporales</taxon>
        <taxon>Peronosporaceae</taxon>
        <taxon>Peronospora</taxon>
    </lineage>
</organism>
<protein>
    <submittedName>
        <fullName evidence="1">Uncharacterized protein</fullName>
    </submittedName>
</protein>
<evidence type="ECO:0000313" key="1">
    <source>
        <dbReference type="EMBL" id="CAK7937474.1"/>
    </source>
</evidence>